<dbReference type="InterPro" id="IPR023346">
    <property type="entry name" value="Lysozyme-like_dom_sf"/>
</dbReference>
<dbReference type="PANTHER" id="PTHR30163:SF9">
    <property type="entry name" value="MEMBRANE-BOUND LYTIC MUREIN TRANSGLYCOSYLASE B"/>
    <property type="match status" value="1"/>
</dbReference>
<dbReference type="InterPro" id="IPR011757">
    <property type="entry name" value="Lytic_transglycosylase_MltB"/>
</dbReference>
<gene>
    <name evidence="4" type="ORF">AS592_04170</name>
</gene>
<proteinExistence type="predicted"/>
<evidence type="ECO:0000256" key="2">
    <source>
        <dbReference type="SAM" id="SignalP"/>
    </source>
</evidence>
<dbReference type="Proteomes" id="UP000075359">
    <property type="component" value="Unassembled WGS sequence"/>
</dbReference>
<evidence type="ECO:0000313" key="4">
    <source>
        <dbReference type="EMBL" id="KYJ85514.1"/>
    </source>
</evidence>
<dbReference type="EMBL" id="LNKT01000072">
    <property type="protein sequence ID" value="KYJ85514.1"/>
    <property type="molecule type" value="Genomic_DNA"/>
</dbReference>
<reference evidence="4 5" key="1">
    <citation type="submission" date="2015-11" db="EMBL/GenBank/DDBJ databases">
        <title>Draft genome of Sulfurovum riftiae 1812E, a member of the Epsilonproteobacteria isolated from the tube of the deep-sea hydrothermal vent tubewom Riftia pachyptila.</title>
        <authorList>
            <person name="Vetriani C."/>
            <person name="Giovannelli D."/>
        </authorList>
    </citation>
    <scope>NUCLEOTIDE SEQUENCE [LARGE SCALE GENOMIC DNA]</scope>
    <source>
        <strain evidence="4 5">1812E</strain>
    </source>
</reference>
<evidence type="ECO:0000259" key="3">
    <source>
        <dbReference type="Pfam" id="PF13406"/>
    </source>
</evidence>
<organism evidence="4 5">
    <name type="scientific">Sulfurovum riftiae</name>
    <dbReference type="NCBI Taxonomy" id="1630136"/>
    <lineage>
        <taxon>Bacteria</taxon>
        <taxon>Pseudomonadati</taxon>
        <taxon>Campylobacterota</taxon>
        <taxon>Epsilonproteobacteria</taxon>
        <taxon>Campylobacterales</taxon>
        <taxon>Sulfurovaceae</taxon>
        <taxon>Sulfurovum</taxon>
    </lineage>
</organism>
<dbReference type="GO" id="GO:0009253">
    <property type="term" value="P:peptidoglycan catabolic process"/>
    <property type="evidence" value="ECO:0007669"/>
    <property type="project" value="TreeGrafter"/>
</dbReference>
<feature type="active site" evidence="1">
    <location>
        <position position="132"/>
    </location>
</feature>
<feature type="domain" description="Transglycosylase SLT" evidence="3">
    <location>
        <begin position="26"/>
        <end position="324"/>
    </location>
</feature>
<accession>A0A151CDB8</accession>
<evidence type="ECO:0000256" key="1">
    <source>
        <dbReference type="PIRSR" id="PIRSR611757-1"/>
    </source>
</evidence>
<keyword evidence="5" id="KW-1185">Reference proteome</keyword>
<dbReference type="SUPFAM" id="SSF53955">
    <property type="entry name" value="Lysozyme-like"/>
    <property type="match status" value="1"/>
</dbReference>
<dbReference type="AlphaFoldDB" id="A0A151CDB8"/>
<dbReference type="NCBIfam" id="TIGR02282">
    <property type="entry name" value="MltB"/>
    <property type="match status" value="1"/>
</dbReference>
<dbReference type="InterPro" id="IPR031304">
    <property type="entry name" value="SLT_2"/>
</dbReference>
<dbReference type="GO" id="GO:0008933">
    <property type="term" value="F:peptidoglycan lytic transglycosylase activity"/>
    <property type="evidence" value="ECO:0007669"/>
    <property type="project" value="TreeGrafter"/>
</dbReference>
<dbReference type="STRING" id="1630136.AS592_04170"/>
<dbReference type="FunFam" id="1.10.8.350:FF:000001">
    <property type="entry name" value="Lytic murein transglycosylase B"/>
    <property type="match status" value="1"/>
</dbReference>
<evidence type="ECO:0000313" key="5">
    <source>
        <dbReference type="Proteomes" id="UP000075359"/>
    </source>
</evidence>
<feature type="chain" id="PRO_5007578363" description="Transglycosylase SLT domain-containing protein" evidence="2">
    <location>
        <begin position="21"/>
        <end position="339"/>
    </location>
</feature>
<protein>
    <recommendedName>
        <fullName evidence="3">Transglycosylase SLT domain-containing protein</fullName>
    </recommendedName>
</protein>
<feature type="signal peptide" evidence="2">
    <location>
        <begin position="1"/>
        <end position="20"/>
    </location>
</feature>
<dbReference type="CDD" id="cd13399">
    <property type="entry name" value="Slt35-like"/>
    <property type="match status" value="1"/>
</dbReference>
<dbReference type="Gene3D" id="1.10.530.10">
    <property type="match status" value="1"/>
</dbReference>
<sequence>MKRLLSLVLLSMILSTLVWAKDYTKKREVRVFIDRMVKHYHFKRSYLNSLFSHVKFQKRALAIYVPSLRPKWKPPKKYKKQGSWDRYEEIFLKDVKVDKGVEYMHKYRETFRRAYKKYGVQPEYIAAIIGVESHYGANTGKYPVLDTLTTLAFEKNRRQRFYRSELKEFLLMTRREKVNPRNVKGSFAGAIGLGQFMPSNYRTFVVDFNKDGKKRMHSPEDAIGSIAYYFKRHGWRRGQPVAVRVSYPGKRFTGRRTGYKYKYSRASLKNISPKWHFDYHGKVHLIKLKRYGFDELWYGAHNFYVITRYNHSSYYAMAVYQLAEKIKKEYKKKYGHYLR</sequence>
<name>A0A151CDB8_9BACT</name>
<dbReference type="Pfam" id="PF13406">
    <property type="entry name" value="SLT_2"/>
    <property type="match status" value="1"/>
</dbReference>
<dbReference type="PANTHER" id="PTHR30163">
    <property type="entry name" value="MEMBRANE-BOUND LYTIC MUREIN TRANSGLYCOSYLASE B"/>
    <property type="match status" value="1"/>
</dbReference>
<dbReference type="RefSeq" id="WP_067332655.1">
    <property type="nucleotide sequence ID" value="NZ_LNKT01000072.1"/>
</dbReference>
<comment type="caution">
    <text evidence="4">The sequence shown here is derived from an EMBL/GenBank/DDBJ whole genome shotgun (WGS) entry which is preliminary data.</text>
</comment>
<dbReference type="Gene3D" id="1.10.8.350">
    <property type="entry name" value="Bacterial muramidase"/>
    <property type="match status" value="1"/>
</dbReference>
<keyword evidence="2" id="KW-0732">Signal</keyword>
<dbReference type="InterPro" id="IPR043426">
    <property type="entry name" value="MltB-like"/>
</dbReference>